<gene>
    <name evidence="1" type="ORF">CYMTET_33697</name>
</gene>
<dbReference type="EMBL" id="LGRX02020854">
    <property type="protein sequence ID" value="KAK3257207.1"/>
    <property type="molecule type" value="Genomic_DNA"/>
</dbReference>
<comment type="caution">
    <text evidence="1">The sequence shown here is derived from an EMBL/GenBank/DDBJ whole genome shotgun (WGS) entry which is preliminary data.</text>
</comment>
<evidence type="ECO:0000313" key="2">
    <source>
        <dbReference type="Proteomes" id="UP001190700"/>
    </source>
</evidence>
<evidence type="ECO:0000313" key="1">
    <source>
        <dbReference type="EMBL" id="KAK3257207.1"/>
    </source>
</evidence>
<dbReference type="Proteomes" id="UP001190700">
    <property type="component" value="Unassembled WGS sequence"/>
</dbReference>
<organism evidence="1 2">
    <name type="scientific">Cymbomonas tetramitiformis</name>
    <dbReference type="NCBI Taxonomy" id="36881"/>
    <lineage>
        <taxon>Eukaryota</taxon>
        <taxon>Viridiplantae</taxon>
        <taxon>Chlorophyta</taxon>
        <taxon>Pyramimonadophyceae</taxon>
        <taxon>Pyramimonadales</taxon>
        <taxon>Pyramimonadaceae</taxon>
        <taxon>Cymbomonas</taxon>
    </lineage>
</organism>
<proteinExistence type="predicted"/>
<dbReference type="AlphaFoldDB" id="A0AAE0KQP5"/>
<sequence>METPVGIGLVDPDTATSFSSKAAALVAEIGTHFSSLRDMPQMQCLPPLPRAASVPVCRLGASSKNHSSLAMAAVAAELNDWWNRWAIGEDEEELRLGESAHYWHAR</sequence>
<name>A0AAE0KQP5_9CHLO</name>
<feature type="non-terminal residue" evidence="1">
    <location>
        <position position="106"/>
    </location>
</feature>
<accession>A0AAE0KQP5</accession>
<protein>
    <submittedName>
        <fullName evidence="1">Uncharacterized protein</fullName>
    </submittedName>
</protein>
<keyword evidence="2" id="KW-1185">Reference proteome</keyword>
<reference evidence="1 2" key="1">
    <citation type="journal article" date="2015" name="Genome Biol. Evol.">
        <title>Comparative Genomics of a Bacterivorous Green Alga Reveals Evolutionary Causalities and Consequences of Phago-Mixotrophic Mode of Nutrition.</title>
        <authorList>
            <person name="Burns J.A."/>
            <person name="Paasch A."/>
            <person name="Narechania A."/>
            <person name="Kim E."/>
        </authorList>
    </citation>
    <scope>NUCLEOTIDE SEQUENCE [LARGE SCALE GENOMIC DNA]</scope>
    <source>
        <strain evidence="1 2">PLY_AMNH</strain>
    </source>
</reference>